<evidence type="ECO:0000259" key="10">
    <source>
        <dbReference type="PROSITE" id="PS51898"/>
    </source>
</evidence>
<dbReference type="Gene3D" id="1.10.150.130">
    <property type="match status" value="1"/>
</dbReference>
<keyword evidence="3 9" id="KW-0132">Cell division</keyword>
<evidence type="ECO:0000256" key="9">
    <source>
        <dbReference type="HAMAP-Rule" id="MF_01808"/>
    </source>
</evidence>
<feature type="active site" evidence="9">
    <location>
        <position position="156"/>
    </location>
</feature>
<dbReference type="InterPro" id="IPR002104">
    <property type="entry name" value="Integrase_catalytic"/>
</dbReference>
<dbReference type="GO" id="GO:0006313">
    <property type="term" value="P:DNA transposition"/>
    <property type="evidence" value="ECO:0007669"/>
    <property type="project" value="UniProtKB-UniRule"/>
</dbReference>
<comment type="subcellular location">
    <subcellularLocation>
        <location evidence="1 9">Cytoplasm</location>
    </subcellularLocation>
</comment>
<dbReference type="HAMAP" id="MF_01808">
    <property type="entry name" value="Recomb_XerC_XerD"/>
    <property type="match status" value="1"/>
</dbReference>
<dbReference type="GO" id="GO:0009037">
    <property type="term" value="F:tyrosine-based site-specific recombinase activity"/>
    <property type="evidence" value="ECO:0007669"/>
    <property type="project" value="UniProtKB-UniRule"/>
</dbReference>
<dbReference type="SUPFAM" id="SSF56349">
    <property type="entry name" value="DNA breaking-rejoining enzymes"/>
    <property type="match status" value="1"/>
</dbReference>
<evidence type="ECO:0000256" key="5">
    <source>
        <dbReference type="ARBA" id="ARBA00022908"/>
    </source>
</evidence>
<dbReference type="GO" id="GO:0007059">
    <property type="term" value="P:chromosome segregation"/>
    <property type="evidence" value="ECO:0007669"/>
    <property type="project" value="UniProtKB-UniRule"/>
</dbReference>
<comment type="similarity">
    <text evidence="9">Belongs to the 'phage' integrase family. XerC subfamily.</text>
</comment>
<evidence type="ECO:0000256" key="4">
    <source>
        <dbReference type="ARBA" id="ARBA00022829"/>
    </source>
</evidence>
<keyword evidence="6 9" id="KW-0238">DNA-binding</keyword>
<dbReference type="Pfam" id="PF02899">
    <property type="entry name" value="Phage_int_SAM_1"/>
    <property type="match status" value="1"/>
</dbReference>
<comment type="function">
    <text evidence="9">Site-specific tyrosine recombinase, which acts by catalyzing the cutting and rejoining of the recombining DNA molecules. The XerC-XerD complex is essential to convert dimers of the bacterial chromosome into monomers to permit their segregation at cell division. It also contributes to the segregational stability of plasmids.</text>
</comment>
<feature type="active site" evidence="9">
    <location>
        <position position="249"/>
    </location>
</feature>
<proteinExistence type="inferred from homology"/>
<dbReference type="Pfam" id="PF00589">
    <property type="entry name" value="Phage_integrase"/>
    <property type="match status" value="1"/>
</dbReference>
<name>G4QFB5_GLANF</name>
<dbReference type="PANTHER" id="PTHR30349">
    <property type="entry name" value="PHAGE INTEGRASE-RELATED"/>
    <property type="match status" value="1"/>
</dbReference>
<keyword evidence="4 9" id="KW-0159">Chromosome partition</keyword>
<dbReference type="PANTHER" id="PTHR30349:SF81">
    <property type="entry name" value="TYROSINE RECOMBINASE XERC"/>
    <property type="match status" value="1"/>
</dbReference>
<dbReference type="InterPro" id="IPR050090">
    <property type="entry name" value="Tyrosine_recombinase_XerCD"/>
</dbReference>
<organism evidence="12 13">
    <name type="scientific">Glaciecola nitratireducens (strain JCM 12485 / KCTC 12276 / FR1064)</name>
    <dbReference type="NCBI Taxonomy" id="1085623"/>
    <lineage>
        <taxon>Bacteria</taxon>
        <taxon>Pseudomonadati</taxon>
        <taxon>Pseudomonadota</taxon>
        <taxon>Gammaproteobacteria</taxon>
        <taxon>Alteromonadales</taxon>
        <taxon>Alteromonadaceae</taxon>
        <taxon>Brumicola</taxon>
    </lineage>
</organism>
<dbReference type="CDD" id="cd00798">
    <property type="entry name" value="INT_XerDC_C"/>
    <property type="match status" value="1"/>
</dbReference>
<gene>
    <name evidence="9 12" type="primary">xerC</name>
    <name evidence="12" type="ordered locus">GNIT_0305</name>
</gene>
<dbReference type="GO" id="GO:0051301">
    <property type="term" value="P:cell division"/>
    <property type="evidence" value="ECO:0007669"/>
    <property type="project" value="UniProtKB-KW"/>
</dbReference>
<feature type="active site" description="O-(3'-phospho-DNA)-tyrosine intermediate" evidence="9">
    <location>
        <position position="284"/>
    </location>
</feature>
<dbReference type="AlphaFoldDB" id="G4QFB5"/>
<dbReference type="InterPro" id="IPR044068">
    <property type="entry name" value="CB"/>
</dbReference>
<feature type="active site" evidence="9">
    <location>
        <position position="179"/>
    </location>
</feature>
<dbReference type="Proteomes" id="UP000009282">
    <property type="component" value="Chromosome"/>
</dbReference>
<evidence type="ECO:0000256" key="1">
    <source>
        <dbReference type="ARBA" id="ARBA00004496"/>
    </source>
</evidence>
<keyword evidence="13" id="KW-1185">Reference proteome</keyword>
<reference evidence="12 13" key="1">
    <citation type="journal article" date="2011" name="J. Bacteriol.">
        <title>Complete genome sequence of seawater bacterium Glaciecola nitratireducens FR1064T.</title>
        <authorList>
            <person name="Bian F."/>
            <person name="Qin Q.L."/>
            <person name="Xie B.B."/>
            <person name="Shu Y.L."/>
            <person name="Zhang X.Y."/>
            <person name="Yu Y."/>
            <person name="Chen B."/>
            <person name="Chen X.L."/>
            <person name="Zhou B.C."/>
            <person name="Zhang Y.Z."/>
        </authorList>
    </citation>
    <scope>NUCLEOTIDE SEQUENCE [LARGE SCALE GENOMIC DNA]</scope>
    <source>
        <strain evidence="13">JCM 12485 / KCTC 12276 / FR1064</strain>
    </source>
</reference>
<dbReference type="PROSITE" id="PS51898">
    <property type="entry name" value="TYR_RECOMBINASE"/>
    <property type="match status" value="1"/>
</dbReference>
<evidence type="ECO:0000313" key="13">
    <source>
        <dbReference type="Proteomes" id="UP000009282"/>
    </source>
</evidence>
<protein>
    <recommendedName>
        <fullName evidence="9">Tyrosine recombinase XerC</fullName>
    </recommendedName>
</protein>
<keyword evidence="8 9" id="KW-0131">Cell cycle</keyword>
<dbReference type="PROSITE" id="PS51900">
    <property type="entry name" value="CB"/>
    <property type="match status" value="1"/>
</dbReference>
<feature type="active site" evidence="9">
    <location>
        <position position="275"/>
    </location>
</feature>
<accession>G4QFB5</accession>
<dbReference type="InterPro" id="IPR013762">
    <property type="entry name" value="Integrase-like_cat_sf"/>
</dbReference>
<evidence type="ECO:0000256" key="6">
    <source>
        <dbReference type="ARBA" id="ARBA00023125"/>
    </source>
</evidence>
<dbReference type="eggNOG" id="COG4973">
    <property type="taxonomic scope" value="Bacteria"/>
</dbReference>
<dbReference type="KEGG" id="gni:GNIT_0305"/>
<dbReference type="InterPro" id="IPR010998">
    <property type="entry name" value="Integrase_recombinase_N"/>
</dbReference>
<feature type="domain" description="Core-binding (CB)" evidence="11">
    <location>
        <begin position="13"/>
        <end position="96"/>
    </location>
</feature>
<evidence type="ECO:0000256" key="2">
    <source>
        <dbReference type="ARBA" id="ARBA00022490"/>
    </source>
</evidence>
<evidence type="ECO:0000256" key="7">
    <source>
        <dbReference type="ARBA" id="ARBA00023172"/>
    </source>
</evidence>
<keyword evidence="7 9" id="KW-0233">DNA recombination</keyword>
<dbReference type="EMBL" id="CP003060">
    <property type="protein sequence ID" value="AEP28459.1"/>
    <property type="molecule type" value="Genomic_DNA"/>
</dbReference>
<dbReference type="InterPro" id="IPR023009">
    <property type="entry name" value="Tyrosine_recombinase_XerC/XerD"/>
</dbReference>
<evidence type="ECO:0000256" key="3">
    <source>
        <dbReference type="ARBA" id="ARBA00022618"/>
    </source>
</evidence>
<sequence length="306" mass="35351">MNASLAIEEQIPPQLSSWVIDFIHHIRVERQLSEHTCKNYQRQILSALNHLNIDNWAELTADHIKMMLMHCSKEKLSTRTINLRLTVLRNFCEFMVTREYLSNNPVASIQSLKQSKPLPKQLNVDEMGSLLNFDTTEFLGIRDKAMFELLYGCGMRLSELTGLELNDILAGDEVRVIGKGNKERRLPLGRQAKVALGLWLSERDKLLPSSDEKALFLSKRKTRISNRQVQNRLDYWAKQQTLYQQISPHTLRHSFATHVLESSNDLRGVQELLGHANLSTTQVYTHLNFQHLSQIYDKAHPRAKKK</sequence>
<dbReference type="InterPro" id="IPR011010">
    <property type="entry name" value="DNA_brk_join_enz"/>
</dbReference>
<dbReference type="GO" id="GO:0003677">
    <property type="term" value="F:DNA binding"/>
    <property type="evidence" value="ECO:0007669"/>
    <property type="project" value="UniProtKB-UniRule"/>
</dbReference>
<evidence type="ECO:0000259" key="11">
    <source>
        <dbReference type="PROSITE" id="PS51900"/>
    </source>
</evidence>
<evidence type="ECO:0000256" key="8">
    <source>
        <dbReference type="ARBA" id="ARBA00023306"/>
    </source>
</evidence>
<keyword evidence="2 9" id="KW-0963">Cytoplasm</keyword>
<dbReference type="GO" id="GO:0005737">
    <property type="term" value="C:cytoplasm"/>
    <property type="evidence" value="ECO:0007669"/>
    <property type="project" value="UniProtKB-SubCell"/>
</dbReference>
<dbReference type="HOGENOM" id="CLU_027562_9_0_6"/>
<comment type="subunit">
    <text evidence="9">Forms a cyclic heterotetrameric complex composed of two molecules of XerC and two molecules of XerD.</text>
</comment>
<dbReference type="STRING" id="1085623.GNIT_0305"/>
<evidence type="ECO:0000313" key="12">
    <source>
        <dbReference type="EMBL" id="AEP28459.1"/>
    </source>
</evidence>
<keyword evidence="5 9" id="KW-0229">DNA integration</keyword>
<feature type="domain" description="Tyr recombinase" evidence="10">
    <location>
        <begin position="117"/>
        <end position="297"/>
    </location>
</feature>
<feature type="active site" evidence="9">
    <location>
        <position position="252"/>
    </location>
</feature>
<dbReference type="OrthoDB" id="9801717at2"/>
<dbReference type="InterPro" id="IPR004107">
    <property type="entry name" value="Integrase_SAM-like_N"/>
</dbReference>
<dbReference type="Gene3D" id="1.10.443.10">
    <property type="entry name" value="Intergrase catalytic core"/>
    <property type="match status" value="1"/>
</dbReference>